<evidence type="ECO:0000256" key="5">
    <source>
        <dbReference type="ARBA" id="ARBA00022984"/>
    </source>
</evidence>
<dbReference type="InterPro" id="IPR005490">
    <property type="entry name" value="LD_TPept_cat_dom"/>
</dbReference>
<organism evidence="10 11">
    <name type="scientific">Aquipluma nitroreducens</name>
    <dbReference type="NCBI Taxonomy" id="2010828"/>
    <lineage>
        <taxon>Bacteria</taxon>
        <taxon>Pseudomonadati</taxon>
        <taxon>Bacteroidota</taxon>
        <taxon>Bacteroidia</taxon>
        <taxon>Marinilabiliales</taxon>
        <taxon>Prolixibacteraceae</taxon>
        <taxon>Aquipluma</taxon>
    </lineage>
</organism>
<dbReference type="PANTHER" id="PTHR41533">
    <property type="entry name" value="L,D-TRANSPEPTIDASE HI_1667-RELATED"/>
    <property type="match status" value="1"/>
</dbReference>
<dbReference type="GO" id="GO:0008360">
    <property type="term" value="P:regulation of cell shape"/>
    <property type="evidence" value="ECO:0007669"/>
    <property type="project" value="UniProtKB-UniRule"/>
</dbReference>
<evidence type="ECO:0000256" key="6">
    <source>
        <dbReference type="ARBA" id="ARBA00023316"/>
    </source>
</evidence>
<evidence type="ECO:0000259" key="9">
    <source>
        <dbReference type="PROSITE" id="PS52029"/>
    </source>
</evidence>
<dbReference type="GO" id="GO:0009252">
    <property type="term" value="P:peptidoglycan biosynthetic process"/>
    <property type="evidence" value="ECO:0007669"/>
    <property type="project" value="UniProtKB-UniPathway"/>
</dbReference>
<comment type="pathway">
    <text evidence="1 7">Cell wall biogenesis; peptidoglycan biosynthesis.</text>
</comment>
<dbReference type="UniPathway" id="UPA00219"/>
<dbReference type="AlphaFoldDB" id="A0A5K7S3D9"/>
<keyword evidence="8" id="KW-0732">Signal</keyword>
<dbReference type="PROSITE" id="PS52029">
    <property type="entry name" value="LD_TPASE"/>
    <property type="match status" value="1"/>
</dbReference>
<feature type="active site" description="Nucleophile" evidence="7">
    <location>
        <position position="358"/>
    </location>
</feature>
<dbReference type="InterPro" id="IPR038063">
    <property type="entry name" value="Transpep_catalytic_dom"/>
</dbReference>
<evidence type="ECO:0000256" key="8">
    <source>
        <dbReference type="SAM" id="SignalP"/>
    </source>
</evidence>
<sequence>MRNINKILTLFIVSFIVASSFAQSPVQKLDAGNKADSIVQTFYNISQVPLYWLSSRKDTKRAYEWLTAIEMAKESDLVSRNLMTGQIRTAMLGKNIRDKTLKAKTDKQITGLILNFLKELQTVDVHFDYDEISVATPDSVYIYQLINSKDKGPVSQIVSKLECQDHEYQVLKKFLKDSIPDKNTLKYKSVVQSMNVLKYISKNRQPEYIVANIPETEVRYFQDSQLKLKMKSVVGKKKNQTPTISSYITNIVTFPAWNVPFSIASKELLPKVQKDESYLERNNFEVVDAKGNAVDDSDLNWDSYTEKNFPYFFRESTGPNNSLGVLKFNLGNPFSIYLHDTNSKGAFAKESRFLSHGCVRLEKPIELADLLTRRKVNVWELKTGQKDTESKIIKLEQKVPVFIVYMPVIVNGEQVTFLKDTYGLIK</sequence>
<proteinExistence type="inferred from homology"/>
<comment type="similarity">
    <text evidence="2">Belongs to the YkuD family.</text>
</comment>
<dbReference type="InterPro" id="IPR052905">
    <property type="entry name" value="LD-transpeptidase_YkuD-like"/>
</dbReference>
<dbReference type="KEGG" id="anf:AQPE_0173"/>
<evidence type="ECO:0000313" key="10">
    <source>
        <dbReference type="EMBL" id="BBE16036.1"/>
    </source>
</evidence>
<name>A0A5K7S3D9_9BACT</name>
<dbReference type="Pfam" id="PF03734">
    <property type="entry name" value="YkuD"/>
    <property type="match status" value="1"/>
</dbReference>
<feature type="chain" id="PRO_5024373863" description="L,D-TPase catalytic domain-containing protein" evidence="8">
    <location>
        <begin position="23"/>
        <end position="426"/>
    </location>
</feature>
<reference evidence="10" key="1">
    <citation type="journal article" date="2020" name="Int. J. Syst. Evol. Microbiol.">
        <title>Aquipluma nitroreducens gen. nov. sp. nov., a novel facultatively anaerobic bacterium isolated from a freshwater lake.</title>
        <authorList>
            <person name="Watanabe M."/>
            <person name="Kojima H."/>
            <person name="Fukui M."/>
        </authorList>
    </citation>
    <scope>NUCLEOTIDE SEQUENCE</scope>
    <source>
        <strain evidence="10">MeG22</strain>
    </source>
</reference>
<evidence type="ECO:0000256" key="4">
    <source>
        <dbReference type="ARBA" id="ARBA00022960"/>
    </source>
</evidence>
<accession>A0A5K7S3D9</accession>
<feature type="signal peptide" evidence="8">
    <location>
        <begin position="1"/>
        <end position="22"/>
    </location>
</feature>
<evidence type="ECO:0000256" key="3">
    <source>
        <dbReference type="ARBA" id="ARBA00022679"/>
    </source>
</evidence>
<dbReference type="PANTHER" id="PTHR41533:SF2">
    <property type="entry name" value="BLR7131 PROTEIN"/>
    <property type="match status" value="1"/>
</dbReference>
<evidence type="ECO:0000256" key="1">
    <source>
        <dbReference type="ARBA" id="ARBA00004752"/>
    </source>
</evidence>
<keyword evidence="11" id="KW-1185">Reference proteome</keyword>
<protein>
    <recommendedName>
        <fullName evidence="9">L,D-TPase catalytic domain-containing protein</fullName>
    </recommendedName>
</protein>
<dbReference type="CDD" id="cd16913">
    <property type="entry name" value="YkuD_like"/>
    <property type="match status" value="1"/>
</dbReference>
<dbReference type="InterPro" id="IPR045380">
    <property type="entry name" value="LD_TPept_scaffold_dom"/>
</dbReference>
<keyword evidence="6 7" id="KW-0961">Cell wall biogenesis/degradation</keyword>
<dbReference type="Pfam" id="PF20142">
    <property type="entry name" value="Scaffold"/>
    <property type="match status" value="1"/>
</dbReference>
<dbReference type="Gene3D" id="2.40.440.10">
    <property type="entry name" value="L,D-transpeptidase catalytic domain-like"/>
    <property type="match status" value="1"/>
</dbReference>
<feature type="domain" description="L,D-TPase catalytic" evidence="9">
    <location>
        <begin position="207"/>
        <end position="379"/>
    </location>
</feature>
<dbReference type="GO" id="GO:0016740">
    <property type="term" value="F:transferase activity"/>
    <property type="evidence" value="ECO:0007669"/>
    <property type="project" value="UniProtKB-KW"/>
</dbReference>
<feature type="active site" description="Proton donor/acceptor" evidence="7">
    <location>
        <position position="339"/>
    </location>
</feature>
<dbReference type="Proteomes" id="UP001193389">
    <property type="component" value="Chromosome"/>
</dbReference>
<gene>
    <name evidence="10" type="ORF">AQPE_0173</name>
</gene>
<evidence type="ECO:0000256" key="7">
    <source>
        <dbReference type="PROSITE-ProRule" id="PRU01373"/>
    </source>
</evidence>
<keyword evidence="4 7" id="KW-0133">Cell shape</keyword>
<keyword evidence="3" id="KW-0808">Transferase</keyword>
<dbReference type="GO" id="GO:0004180">
    <property type="term" value="F:carboxypeptidase activity"/>
    <property type="evidence" value="ECO:0007669"/>
    <property type="project" value="UniProtKB-ARBA"/>
</dbReference>
<evidence type="ECO:0000256" key="2">
    <source>
        <dbReference type="ARBA" id="ARBA00005992"/>
    </source>
</evidence>
<evidence type="ECO:0000313" key="11">
    <source>
        <dbReference type="Proteomes" id="UP001193389"/>
    </source>
</evidence>
<dbReference type="RefSeq" id="WP_318349147.1">
    <property type="nucleotide sequence ID" value="NZ_AP018694.1"/>
</dbReference>
<keyword evidence="5 7" id="KW-0573">Peptidoglycan synthesis</keyword>
<dbReference type="GO" id="GO:0071555">
    <property type="term" value="P:cell wall organization"/>
    <property type="evidence" value="ECO:0007669"/>
    <property type="project" value="UniProtKB-UniRule"/>
</dbReference>
<dbReference type="EMBL" id="AP018694">
    <property type="protein sequence ID" value="BBE16036.1"/>
    <property type="molecule type" value="Genomic_DNA"/>
</dbReference>
<dbReference type="SUPFAM" id="SSF141523">
    <property type="entry name" value="L,D-transpeptidase catalytic domain-like"/>
    <property type="match status" value="1"/>
</dbReference>